<dbReference type="Gene3D" id="3.30.572.10">
    <property type="entry name" value="Thymidylate synthase/dCMP hydroxymethylase domain"/>
    <property type="match status" value="1"/>
</dbReference>
<keyword evidence="1" id="KW-0808">Transferase</keyword>
<feature type="non-terminal residue" evidence="3">
    <location>
        <position position="256"/>
    </location>
</feature>
<feature type="domain" description="Thymidylate synthase/dCMP hydroxymethylase" evidence="2">
    <location>
        <begin position="97"/>
        <end position="247"/>
    </location>
</feature>
<comment type="caution">
    <text evidence="3">The sequence shown here is derived from an EMBL/GenBank/DDBJ whole genome shotgun (WGS) entry which is preliminary data.</text>
</comment>
<evidence type="ECO:0000259" key="2">
    <source>
        <dbReference type="Pfam" id="PF00303"/>
    </source>
</evidence>
<reference evidence="3" key="1">
    <citation type="journal article" date="2015" name="Nature">
        <title>Complex archaea that bridge the gap between prokaryotes and eukaryotes.</title>
        <authorList>
            <person name="Spang A."/>
            <person name="Saw J.H."/>
            <person name="Jorgensen S.L."/>
            <person name="Zaremba-Niedzwiedzka K."/>
            <person name="Martijn J."/>
            <person name="Lind A.E."/>
            <person name="van Eijk R."/>
            <person name="Schleper C."/>
            <person name="Guy L."/>
            <person name="Ettema T.J."/>
        </authorList>
    </citation>
    <scope>NUCLEOTIDE SEQUENCE</scope>
</reference>
<organism evidence="3">
    <name type="scientific">marine sediment metagenome</name>
    <dbReference type="NCBI Taxonomy" id="412755"/>
    <lineage>
        <taxon>unclassified sequences</taxon>
        <taxon>metagenomes</taxon>
        <taxon>ecological metagenomes</taxon>
    </lineage>
</organism>
<gene>
    <name evidence="3" type="ORF">LCGC14_2355810</name>
</gene>
<evidence type="ECO:0000256" key="1">
    <source>
        <dbReference type="ARBA" id="ARBA00022679"/>
    </source>
</evidence>
<accession>A0A0F9C7S7</accession>
<name>A0A0F9C7S7_9ZZZZ</name>
<dbReference type="InterPro" id="IPR023451">
    <property type="entry name" value="Thymidate_synth/dCMP_Mease_dom"/>
</dbReference>
<dbReference type="EMBL" id="LAZR01034390">
    <property type="protein sequence ID" value="KKL45428.1"/>
    <property type="molecule type" value="Genomic_DNA"/>
</dbReference>
<evidence type="ECO:0000313" key="3">
    <source>
        <dbReference type="EMBL" id="KKL45428.1"/>
    </source>
</evidence>
<dbReference type="Pfam" id="PF00303">
    <property type="entry name" value="Thymidylat_synt"/>
    <property type="match status" value="1"/>
</dbReference>
<dbReference type="GO" id="GO:0016740">
    <property type="term" value="F:transferase activity"/>
    <property type="evidence" value="ECO:0007669"/>
    <property type="project" value="UniProtKB-KW"/>
</dbReference>
<dbReference type="SUPFAM" id="SSF55831">
    <property type="entry name" value="Thymidylate synthase/dCMP hydroxymethylase"/>
    <property type="match status" value="1"/>
</dbReference>
<dbReference type="AlphaFoldDB" id="A0A0F9C7S7"/>
<sequence>MKGIPVVIVRGRTLALAYEEALMKLHAEGKYITSQYDLKEGDKTLDCTMNITIDDPLAEPMIHKAFPGGIEDLREYVMELQGIKDHWQGDINDPDDTRWKYTYHDRFTKYPMKGGRFLNQLNSIIDRLVVQPYSRQSQMITWEPEIDLFIDDPPCVQSIWYRISSEFNLRKGKIEYILNCNIRIRSNDAWGANFMNMFGFIMFNKEVVIPIIEGRTGEELVMGRLNWQADSFHIYHKDLKDFIKRLATKVYCLEDI</sequence>
<dbReference type="InterPro" id="IPR036926">
    <property type="entry name" value="Thymidate_synth/dCMP_Mease_sf"/>
</dbReference>
<proteinExistence type="predicted"/>
<protein>
    <recommendedName>
        <fullName evidence="2">Thymidylate synthase/dCMP hydroxymethylase domain-containing protein</fullName>
    </recommendedName>
</protein>